<protein>
    <recommendedName>
        <fullName evidence="4">Beta-barrel porin-2, OmpL-like. bbp2</fullName>
    </recommendedName>
</protein>
<dbReference type="Gene3D" id="2.40.160.10">
    <property type="entry name" value="Porin"/>
    <property type="match status" value="1"/>
</dbReference>
<reference evidence="3" key="1">
    <citation type="journal article" date="2019" name="Int. J. Syst. Evol. Microbiol.">
        <title>The Global Catalogue of Microorganisms (GCM) 10K type strain sequencing project: providing services to taxonomists for standard genome sequencing and annotation.</title>
        <authorList>
            <consortium name="The Broad Institute Genomics Platform"/>
            <consortium name="The Broad Institute Genome Sequencing Center for Infectious Disease"/>
            <person name="Wu L."/>
            <person name="Ma J."/>
        </authorList>
    </citation>
    <scope>NUCLEOTIDE SEQUENCE [LARGE SCALE GENOMIC DNA]</scope>
    <source>
        <strain evidence="3">CGMCC 1.16060</strain>
    </source>
</reference>
<comment type="caution">
    <text evidence="2">The sequence shown here is derived from an EMBL/GenBank/DDBJ whole genome shotgun (WGS) entry which is preliminary data.</text>
</comment>
<sequence>MKKLLCILSLALTTSFAFAQDETSETTPLEITGSGDIYYKYDFAKVPNIPTSFATDQNSVSLGMLDIALKKKIKNISFVGEISFGPRGQYQSLPNGDGSTSNADNSFHIQNLYASYAVTDKLSLTAGYMGTFIGYEVISPVGNFHYSTSYLFTNGPFQNAGVKANYAITEKFGAMLGVFNDSWNTYKADSQKGLNAVGGQLSYVTDKASAYLNFMDGSVSGTIVDLTATFQLTDKFKLGLNAADFSNEGDVGYTGGALYPSYAISDAFALGVRAEYFKSKEGSLDTDVTAFTLSGNYKINGLTIIPEFRLDSNSDEVMFVDSDLAPAKSASQVLIALVYGF</sequence>
<evidence type="ECO:0000256" key="1">
    <source>
        <dbReference type="SAM" id="SignalP"/>
    </source>
</evidence>
<dbReference type="RefSeq" id="WP_163394355.1">
    <property type="nucleotide sequence ID" value="NZ_BMKP01000004.1"/>
</dbReference>
<dbReference type="Pfam" id="PF07642">
    <property type="entry name" value="BBP2"/>
    <property type="match status" value="1"/>
</dbReference>
<organism evidence="2 3">
    <name type="scientific">Flavobacterium limi</name>
    <dbReference type="NCBI Taxonomy" id="2045105"/>
    <lineage>
        <taxon>Bacteria</taxon>
        <taxon>Pseudomonadati</taxon>
        <taxon>Bacteroidota</taxon>
        <taxon>Flavobacteriia</taxon>
        <taxon>Flavobacteriales</taxon>
        <taxon>Flavobacteriaceae</taxon>
        <taxon>Flavobacterium</taxon>
    </lineage>
</organism>
<proteinExistence type="predicted"/>
<dbReference type="InterPro" id="IPR011486">
    <property type="entry name" value="BBP2"/>
</dbReference>
<keyword evidence="3" id="KW-1185">Reference proteome</keyword>
<dbReference type="InterPro" id="IPR023614">
    <property type="entry name" value="Porin_dom_sf"/>
</dbReference>
<keyword evidence="1" id="KW-0732">Signal</keyword>
<evidence type="ECO:0000313" key="2">
    <source>
        <dbReference type="EMBL" id="GGF12112.1"/>
    </source>
</evidence>
<dbReference type="SUPFAM" id="SSF56935">
    <property type="entry name" value="Porins"/>
    <property type="match status" value="1"/>
</dbReference>
<evidence type="ECO:0008006" key="4">
    <source>
        <dbReference type="Google" id="ProtNLM"/>
    </source>
</evidence>
<dbReference type="Proteomes" id="UP000655016">
    <property type="component" value="Unassembled WGS sequence"/>
</dbReference>
<evidence type="ECO:0000313" key="3">
    <source>
        <dbReference type="Proteomes" id="UP000655016"/>
    </source>
</evidence>
<gene>
    <name evidence="2" type="ORF">GCM10011518_21670</name>
</gene>
<feature type="signal peptide" evidence="1">
    <location>
        <begin position="1"/>
        <end position="19"/>
    </location>
</feature>
<feature type="chain" id="PRO_5046494978" description="Beta-barrel porin-2, OmpL-like. bbp2" evidence="1">
    <location>
        <begin position="20"/>
        <end position="341"/>
    </location>
</feature>
<name>A0ABQ1U9R0_9FLAO</name>
<accession>A0ABQ1U9R0</accession>
<dbReference type="EMBL" id="BMKP01000004">
    <property type="protein sequence ID" value="GGF12112.1"/>
    <property type="molecule type" value="Genomic_DNA"/>
</dbReference>